<keyword evidence="1" id="KW-1133">Transmembrane helix</keyword>
<feature type="transmembrane region" description="Helical" evidence="1">
    <location>
        <begin position="115"/>
        <end position="139"/>
    </location>
</feature>
<accession>A0A162MWS9</accession>
<gene>
    <name evidence="3" type="ORF">ATZ99_03520</name>
</gene>
<dbReference type="Proteomes" id="UP000075737">
    <property type="component" value="Unassembled WGS sequence"/>
</dbReference>
<dbReference type="Pfam" id="PF07670">
    <property type="entry name" value="Gate"/>
    <property type="match status" value="1"/>
</dbReference>
<evidence type="ECO:0000259" key="2">
    <source>
        <dbReference type="Pfam" id="PF07670"/>
    </source>
</evidence>
<reference evidence="3 4" key="1">
    <citation type="submission" date="2015-12" db="EMBL/GenBank/DDBJ databases">
        <title>Draft genome of Thermovenabulum gondwanense isolated from a red thermophilic microbial mat colonisisng an outflow channel of a bore well.</title>
        <authorList>
            <person name="Patel B.K."/>
        </authorList>
    </citation>
    <scope>NUCLEOTIDE SEQUENCE [LARGE SCALE GENOMIC DNA]</scope>
    <source>
        <strain evidence="3 4">R270</strain>
    </source>
</reference>
<dbReference type="OrthoDB" id="9779080at2"/>
<evidence type="ECO:0000313" key="4">
    <source>
        <dbReference type="Proteomes" id="UP000075737"/>
    </source>
</evidence>
<feature type="transmembrane region" description="Helical" evidence="1">
    <location>
        <begin position="21"/>
        <end position="42"/>
    </location>
</feature>
<feature type="domain" description="Nucleoside transporter/FeoB GTPase Gate" evidence="2">
    <location>
        <begin position="20"/>
        <end position="119"/>
    </location>
</feature>
<name>A0A162MWS9_9FIRM</name>
<feature type="transmembrane region" description="Helical" evidence="1">
    <location>
        <begin position="94"/>
        <end position="109"/>
    </location>
</feature>
<comment type="caution">
    <text evidence="3">The sequence shown here is derived from an EMBL/GenBank/DDBJ whole genome shotgun (WGS) entry which is preliminary data.</text>
</comment>
<keyword evidence="4" id="KW-1185">Reference proteome</keyword>
<sequence>MFFISKILKEAFLGSLSSVKQIAIIVIPIMMFLEILKDIGIIDRIAELFSPLVRVYGMKKESGFPLVIGVIIGISYGAGVIFRASKEFSLPKKDLYLVTYFLICAHAIFEDTAIIAAIGANGFLILSVRLIAAALLTYAASKWFDKKAQNEVNL</sequence>
<dbReference type="STRING" id="520767.ATZ99_03520"/>
<keyword evidence="1" id="KW-0812">Transmembrane</keyword>
<organism evidence="3 4">
    <name type="scientific">Thermovenabulum gondwanense</name>
    <dbReference type="NCBI Taxonomy" id="520767"/>
    <lineage>
        <taxon>Bacteria</taxon>
        <taxon>Bacillati</taxon>
        <taxon>Bacillota</taxon>
        <taxon>Clostridia</taxon>
        <taxon>Thermosediminibacterales</taxon>
        <taxon>Thermosediminibacteraceae</taxon>
        <taxon>Thermovenabulum</taxon>
    </lineage>
</organism>
<evidence type="ECO:0000313" key="3">
    <source>
        <dbReference type="EMBL" id="KYO68041.1"/>
    </source>
</evidence>
<dbReference type="AlphaFoldDB" id="A0A162MWS9"/>
<proteinExistence type="predicted"/>
<dbReference type="EMBL" id="LOHZ01000019">
    <property type="protein sequence ID" value="KYO68041.1"/>
    <property type="molecule type" value="Genomic_DNA"/>
</dbReference>
<evidence type="ECO:0000256" key="1">
    <source>
        <dbReference type="SAM" id="Phobius"/>
    </source>
</evidence>
<feature type="transmembrane region" description="Helical" evidence="1">
    <location>
        <begin position="62"/>
        <end position="82"/>
    </location>
</feature>
<protein>
    <recommendedName>
        <fullName evidence="2">Nucleoside transporter/FeoB GTPase Gate domain-containing protein</fullName>
    </recommendedName>
</protein>
<dbReference type="InterPro" id="IPR011642">
    <property type="entry name" value="Gate_dom"/>
</dbReference>
<dbReference type="RefSeq" id="WP_068747524.1">
    <property type="nucleotide sequence ID" value="NZ_LOHZ01000019.1"/>
</dbReference>
<keyword evidence="1" id="KW-0472">Membrane</keyword>